<protein>
    <submittedName>
        <fullName evidence="2">Uncharacterized protein</fullName>
    </submittedName>
</protein>
<gene>
    <name evidence="2" type="ORF">Nepgr_013525</name>
</gene>
<evidence type="ECO:0000256" key="1">
    <source>
        <dbReference type="SAM" id="MobiDB-lite"/>
    </source>
</evidence>
<evidence type="ECO:0000313" key="3">
    <source>
        <dbReference type="Proteomes" id="UP001279734"/>
    </source>
</evidence>
<reference evidence="2" key="1">
    <citation type="submission" date="2023-05" db="EMBL/GenBank/DDBJ databases">
        <title>Nepenthes gracilis genome sequencing.</title>
        <authorList>
            <person name="Fukushima K."/>
        </authorList>
    </citation>
    <scope>NUCLEOTIDE SEQUENCE</scope>
    <source>
        <strain evidence="2">SING2019-196</strain>
    </source>
</reference>
<comment type="caution">
    <text evidence="2">The sequence shown here is derived from an EMBL/GenBank/DDBJ whole genome shotgun (WGS) entry which is preliminary data.</text>
</comment>
<feature type="region of interest" description="Disordered" evidence="1">
    <location>
        <begin position="26"/>
        <end position="60"/>
    </location>
</feature>
<evidence type="ECO:0000313" key="2">
    <source>
        <dbReference type="EMBL" id="GMH11684.1"/>
    </source>
</evidence>
<proteinExistence type="predicted"/>
<dbReference type="AlphaFoldDB" id="A0AAD3XP84"/>
<name>A0AAD3XP84_NEPGR</name>
<accession>A0AAD3XP84</accession>
<sequence length="99" mass="10826">MQLVFSFRAVCWKKADVGFLDGGWTSDAGAVQGHENQPSAPNTPPNSTSHSQLPPSSADLISHLPIPITAETLYPRHQPTSQQTTYPNTYCIYRSNILA</sequence>
<organism evidence="2 3">
    <name type="scientific">Nepenthes gracilis</name>
    <name type="common">Slender pitcher plant</name>
    <dbReference type="NCBI Taxonomy" id="150966"/>
    <lineage>
        <taxon>Eukaryota</taxon>
        <taxon>Viridiplantae</taxon>
        <taxon>Streptophyta</taxon>
        <taxon>Embryophyta</taxon>
        <taxon>Tracheophyta</taxon>
        <taxon>Spermatophyta</taxon>
        <taxon>Magnoliopsida</taxon>
        <taxon>eudicotyledons</taxon>
        <taxon>Gunneridae</taxon>
        <taxon>Pentapetalae</taxon>
        <taxon>Caryophyllales</taxon>
        <taxon>Nepenthaceae</taxon>
        <taxon>Nepenthes</taxon>
    </lineage>
</organism>
<dbReference type="Proteomes" id="UP001279734">
    <property type="component" value="Unassembled WGS sequence"/>
</dbReference>
<keyword evidence="3" id="KW-1185">Reference proteome</keyword>
<dbReference type="EMBL" id="BSYO01000011">
    <property type="protein sequence ID" value="GMH11684.1"/>
    <property type="molecule type" value="Genomic_DNA"/>
</dbReference>